<dbReference type="Pfam" id="PF04383">
    <property type="entry name" value="KilA-N"/>
    <property type="match status" value="1"/>
</dbReference>
<keyword evidence="7" id="KW-1185">Reference proteome</keyword>
<accession>I4YDE0</accession>
<evidence type="ECO:0000256" key="2">
    <source>
        <dbReference type="ARBA" id="ARBA00023015"/>
    </source>
</evidence>
<dbReference type="AlphaFoldDB" id="I4YDE0"/>
<reference evidence="6 7" key="1">
    <citation type="journal article" date="2012" name="Fungal Genet. Biol.">
        <title>The genome of the xerotolerant mold Wallemia sebi reveals adaptations to osmotic stress and suggests cryptic sexual reproduction.</title>
        <authorList>
            <person name="Padamsee M."/>
            <person name="Kumar T.K.A."/>
            <person name="Riley R."/>
            <person name="Binder M."/>
            <person name="Boyd A."/>
            <person name="Calvo A.M."/>
            <person name="Furukawa K."/>
            <person name="Hesse C."/>
            <person name="Hohmann S."/>
            <person name="James T.Y."/>
            <person name="LaButti K."/>
            <person name="Lapidus A."/>
            <person name="Lindquist E."/>
            <person name="Lucas S."/>
            <person name="Miller K."/>
            <person name="Shantappa S."/>
            <person name="Grigoriev I.V."/>
            <person name="Hibbett D.S."/>
            <person name="McLaughlin D.J."/>
            <person name="Spatafora J.W."/>
            <person name="Aime M.C."/>
        </authorList>
    </citation>
    <scope>NUCLEOTIDE SEQUENCE [LARGE SCALE GENOMIC DNA]</scope>
    <source>
        <strain evidence="7">ATCC MYA-4683 / CBS 633.66</strain>
    </source>
</reference>
<dbReference type="STRING" id="671144.I4YDE0"/>
<dbReference type="EMBL" id="JH668229">
    <property type="protein sequence ID" value="EIM21982.1"/>
    <property type="molecule type" value="Genomic_DNA"/>
</dbReference>
<dbReference type="InterPro" id="IPR029790">
    <property type="entry name" value="EFG1/Phd1/StuA"/>
</dbReference>
<dbReference type="InterPro" id="IPR018004">
    <property type="entry name" value="KilA/APSES_HTH"/>
</dbReference>
<proteinExistence type="inferred from homology"/>
<dbReference type="OMA" id="GEYVENS"/>
<protein>
    <submittedName>
        <fullName evidence="6">DNA-binding domain of Mlu1-box binding protein MBP1</fullName>
    </submittedName>
</protein>
<evidence type="ECO:0000313" key="7">
    <source>
        <dbReference type="Proteomes" id="UP000005242"/>
    </source>
</evidence>
<dbReference type="Gene3D" id="3.10.260.10">
    <property type="entry name" value="Transcription regulator HTH, APSES-type DNA-binding domain"/>
    <property type="match status" value="1"/>
</dbReference>
<dbReference type="InterPro" id="IPR036887">
    <property type="entry name" value="HTH_APSES_sf"/>
</dbReference>
<dbReference type="OrthoDB" id="5407653at2759"/>
<dbReference type="GO" id="GO:0043565">
    <property type="term" value="F:sequence-specific DNA binding"/>
    <property type="evidence" value="ECO:0007669"/>
    <property type="project" value="TreeGrafter"/>
</dbReference>
<dbReference type="GO" id="GO:0003700">
    <property type="term" value="F:DNA-binding transcription factor activity"/>
    <property type="evidence" value="ECO:0007669"/>
    <property type="project" value="TreeGrafter"/>
</dbReference>
<dbReference type="GO" id="GO:0005634">
    <property type="term" value="C:nucleus"/>
    <property type="evidence" value="ECO:0007669"/>
    <property type="project" value="TreeGrafter"/>
</dbReference>
<evidence type="ECO:0000259" key="5">
    <source>
        <dbReference type="PROSITE" id="PS51299"/>
    </source>
</evidence>
<dbReference type="eggNOG" id="ENOG502QW2C">
    <property type="taxonomic scope" value="Eukaryota"/>
</dbReference>
<comment type="similarity">
    <text evidence="1">Belongs to the EFG1/PHD1/stuA family.</text>
</comment>
<evidence type="ECO:0000256" key="4">
    <source>
        <dbReference type="ARBA" id="ARBA00023163"/>
    </source>
</evidence>
<dbReference type="KEGG" id="wse:WALSEDRAFT_68479"/>
<dbReference type="HOGENOM" id="CLU_066298_0_0_1"/>
<evidence type="ECO:0000256" key="1">
    <source>
        <dbReference type="ARBA" id="ARBA00007247"/>
    </source>
</evidence>
<dbReference type="Proteomes" id="UP000005242">
    <property type="component" value="Unassembled WGS sequence"/>
</dbReference>
<organism evidence="6 7">
    <name type="scientific">Wallemia mellicola (strain ATCC MYA-4683 / CBS 633.66)</name>
    <name type="common">Wallemia sebi (CBS 633.66)</name>
    <dbReference type="NCBI Taxonomy" id="671144"/>
    <lineage>
        <taxon>Eukaryota</taxon>
        <taxon>Fungi</taxon>
        <taxon>Dikarya</taxon>
        <taxon>Basidiomycota</taxon>
        <taxon>Wallemiomycotina</taxon>
        <taxon>Wallemiomycetes</taxon>
        <taxon>Wallemiales</taxon>
        <taxon>Wallemiaceae</taxon>
        <taxon>Wallemia</taxon>
    </lineage>
</organism>
<name>I4YDE0_WALMC</name>
<dbReference type="SMART" id="SM01252">
    <property type="entry name" value="KilA-N"/>
    <property type="match status" value="1"/>
</dbReference>
<feature type="domain" description="HTH APSES-type" evidence="5">
    <location>
        <begin position="4"/>
        <end position="111"/>
    </location>
</feature>
<gene>
    <name evidence="6" type="ORF">WALSEDRAFT_68479</name>
</gene>
<dbReference type="PANTHER" id="PTHR47792:SF1">
    <property type="entry name" value="PROTEIN SOK2-RELATED"/>
    <property type="match status" value="1"/>
</dbReference>
<evidence type="ECO:0000256" key="3">
    <source>
        <dbReference type="ARBA" id="ARBA00023125"/>
    </source>
</evidence>
<sequence>MTNKVQELWWEENKTRVWQVEVDNGNYVARRQDNDQINGTKLLNITKITRGKRDGILKNEKSRQVVKTGTITLKGVWIPFERAIILARQFNIEQQLYPLFETNLGDYVENSIGSHQIKRKSLNNLMDSLTTNRELVSKRRSTVSTYNPATSAYVSPYGFSPQHCYQTEFEDMNQHSGEIQSGRPRNTSSASDWMTNWSTSSSSPVIPATPNTFSPVMNTFQSLALHSPPIPIPNYYYDSSSSYFPSYHQKQQQQQVQMQMQMHTTASIGGDRQSNEYIQR</sequence>
<dbReference type="InterPro" id="IPR003163">
    <property type="entry name" value="Tscrpt_reg_HTH_APSES-type"/>
</dbReference>
<dbReference type="PANTHER" id="PTHR47792">
    <property type="entry name" value="PROTEIN SOK2-RELATED"/>
    <property type="match status" value="1"/>
</dbReference>
<dbReference type="GO" id="GO:0045944">
    <property type="term" value="P:positive regulation of transcription by RNA polymerase II"/>
    <property type="evidence" value="ECO:0007669"/>
    <property type="project" value="TreeGrafter"/>
</dbReference>
<dbReference type="InParanoid" id="I4YDE0"/>
<keyword evidence="2" id="KW-0805">Transcription regulation</keyword>
<dbReference type="RefSeq" id="XP_006957792.1">
    <property type="nucleotide sequence ID" value="XM_006957730.1"/>
</dbReference>
<keyword evidence="4" id="KW-0804">Transcription</keyword>
<dbReference type="SUPFAM" id="SSF54616">
    <property type="entry name" value="DNA-binding domain of Mlu1-box binding protein MBP1"/>
    <property type="match status" value="1"/>
</dbReference>
<keyword evidence="3 6" id="KW-0238">DNA-binding</keyword>
<dbReference type="GeneID" id="18475407"/>
<evidence type="ECO:0000313" key="6">
    <source>
        <dbReference type="EMBL" id="EIM21982.1"/>
    </source>
</evidence>
<dbReference type="PROSITE" id="PS51299">
    <property type="entry name" value="HTH_APSES"/>
    <property type="match status" value="1"/>
</dbReference>